<keyword evidence="4" id="KW-1185">Reference proteome</keyword>
<reference evidence="4" key="1">
    <citation type="journal article" date="2019" name="Int. J. Syst. Evol. Microbiol.">
        <title>The Global Catalogue of Microorganisms (GCM) 10K type strain sequencing project: providing services to taxonomists for standard genome sequencing and annotation.</title>
        <authorList>
            <consortium name="The Broad Institute Genomics Platform"/>
            <consortium name="The Broad Institute Genome Sequencing Center for Infectious Disease"/>
            <person name="Wu L."/>
            <person name="Ma J."/>
        </authorList>
    </citation>
    <scope>NUCLEOTIDE SEQUENCE [LARGE SCALE GENOMIC DNA]</scope>
    <source>
        <strain evidence="4">CCUG 63418</strain>
    </source>
</reference>
<name>A0ABW2Z0M6_9SPHI</name>
<feature type="coiled-coil region" evidence="1">
    <location>
        <begin position="126"/>
        <end position="170"/>
    </location>
</feature>
<organism evidence="3 4">
    <name type="scientific">Mucilaginibacter calamicampi</name>
    <dbReference type="NCBI Taxonomy" id="1302352"/>
    <lineage>
        <taxon>Bacteria</taxon>
        <taxon>Pseudomonadati</taxon>
        <taxon>Bacteroidota</taxon>
        <taxon>Sphingobacteriia</taxon>
        <taxon>Sphingobacteriales</taxon>
        <taxon>Sphingobacteriaceae</taxon>
        <taxon>Mucilaginibacter</taxon>
    </lineage>
</organism>
<proteinExistence type="predicted"/>
<feature type="domain" description="C4-type zinc ribbon" evidence="2">
    <location>
        <begin position="203"/>
        <end position="235"/>
    </location>
</feature>
<evidence type="ECO:0000313" key="3">
    <source>
        <dbReference type="EMBL" id="MFD0752287.1"/>
    </source>
</evidence>
<evidence type="ECO:0000256" key="1">
    <source>
        <dbReference type="SAM" id="Coils"/>
    </source>
</evidence>
<accession>A0ABW2Z0M6</accession>
<dbReference type="Proteomes" id="UP001596958">
    <property type="component" value="Unassembled WGS sequence"/>
</dbReference>
<dbReference type="SUPFAM" id="SSF57997">
    <property type="entry name" value="Tropomyosin"/>
    <property type="match status" value="1"/>
</dbReference>
<evidence type="ECO:0000313" key="4">
    <source>
        <dbReference type="Proteomes" id="UP001596958"/>
    </source>
</evidence>
<dbReference type="Pfam" id="PF02591">
    <property type="entry name" value="Zn_ribbon_9"/>
    <property type="match status" value="1"/>
</dbReference>
<feature type="coiled-coil region" evidence="1">
    <location>
        <begin position="36"/>
        <end position="91"/>
    </location>
</feature>
<comment type="caution">
    <text evidence="3">The sequence shown here is derived from an EMBL/GenBank/DDBJ whole genome shotgun (WGS) entry which is preliminary data.</text>
</comment>
<dbReference type="InterPro" id="IPR052376">
    <property type="entry name" value="Oxidative_Scav/Glycosyltrans"/>
</dbReference>
<keyword evidence="1" id="KW-0175">Coiled coil</keyword>
<dbReference type="PANTHER" id="PTHR39082:SF1">
    <property type="entry name" value="SCAVENGER RECEPTOR CLASS A MEMBER 3"/>
    <property type="match status" value="1"/>
</dbReference>
<evidence type="ECO:0000259" key="2">
    <source>
        <dbReference type="Pfam" id="PF02591"/>
    </source>
</evidence>
<dbReference type="InterPro" id="IPR003743">
    <property type="entry name" value="Zf-RING_7"/>
</dbReference>
<protein>
    <submittedName>
        <fullName evidence="3">Zinc ribbon domain-containing protein</fullName>
    </submittedName>
</protein>
<gene>
    <name evidence="3" type="ORF">ACFQZS_19185</name>
</gene>
<dbReference type="Gene3D" id="1.10.287.1490">
    <property type="match status" value="1"/>
</dbReference>
<sequence>MEQTVEQKLKALYELQTIHSKVDKIRQVRGELPMEVADLEDDVAGLETRIQKIKSELDDLEDDIVTRKNVIRDAQANIKKYETQLNEVKNNREYDAISKEVEIQGLDIQVSEKKIREFGFEITSKTQVYEKALEELEARKSDLDAKKAELDTITAETEKEENELTALADKAIPNIEERLLFAYNRLRKNAKNGLAVVTIQRDSCSGCFNQIPPQRQSDIRQRKKIIVCEHCGRILIDEQMALEAEEANA</sequence>
<dbReference type="RefSeq" id="WP_377102660.1">
    <property type="nucleotide sequence ID" value="NZ_JBHTHU010000022.1"/>
</dbReference>
<dbReference type="EMBL" id="JBHTHU010000022">
    <property type="protein sequence ID" value="MFD0752287.1"/>
    <property type="molecule type" value="Genomic_DNA"/>
</dbReference>
<dbReference type="PANTHER" id="PTHR39082">
    <property type="entry name" value="PHOSPHOLIPASE C-BETA-2-RELATED"/>
    <property type="match status" value="1"/>
</dbReference>